<dbReference type="OrthoDB" id="32277at2"/>
<dbReference type="RefSeq" id="WP_119358277.1">
    <property type="nucleotide sequence ID" value="NZ_BJXM01000003.1"/>
</dbReference>
<comment type="caution">
    <text evidence="2">The sequence shown here is derived from an EMBL/GenBank/DDBJ whole genome shotgun (WGS) entry which is preliminary data.</text>
</comment>
<organism evidence="2 3">
    <name type="scientific">Meiothermus granaticius NBRC 107808</name>
    <dbReference type="NCBI Taxonomy" id="1227551"/>
    <lineage>
        <taxon>Bacteria</taxon>
        <taxon>Thermotogati</taxon>
        <taxon>Deinococcota</taxon>
        <taxon>Deinococci</taxon>
        <taxon>Thermales</taxon>
        <taxon>Thermaceae</taxon>
        <taxon>Meiothermus</taxon>
    </lineage>
</organism>
<sequence>MPCEPVQPPILSWRQVLQQHRSLRGIARDSLLADFGESGYRNHYLPDGRIVYPGEGLAGNQQPVGGNRILLGALAEGCPMRVFRRERRNGWVDLGPYRVEAVEYVWEVAEGRYVYRFTLAPVGTRGRAGPEIA</sequence>
<protein>
    <recommendedName>
        <fullName evidence="1">ScoMcrA-like SRA domain-containing protein</fullName>
    </recommendedName>
</protein>
<reference evidence="2 3" key="1">
    <citation type="submission" date="2018-08" db="EMBL/GenBank/DDBJ databases">
        <title>Meiothermus granaticius genome AF-68 sequencing project.</title>
        <authorList>
            <person name="Da Costa M.S."/>
            <person name="Albuquerque L."/>
            <person name="Raposo P."/>
            <person name="Froufe H.J.C."/>
            <person name="Barroso C.S."/>
            <person name="Egas C."/>
        </authorList>
    </citation>
    <scope>NUCLEOTIDE SEQUENCE [LARGE SCALE GENOMIC DNA]</scope>
    <source>
        <strain evidence="2 3">AF-68</strain>
    </source>
</reference>
<evidence type="ECO:0000313" key="3">
    <source>
        <dbReference type="Proteomes" id="UP000266178"/>
    </source>
</evidence>
<evidence type="ECO:0000259" key="1">
    <source>
        <dbReference type="Pfam" id="PF26348"/>
    </source>
</evidence>
<proteinExistence type="predicted"/>
<dbReference type="Proteomes" id="UP000266178">
    <property type="component" value="Unassembled WGS sequence"/>
</dbReference>
<dbReference type="EMBL" id="QWLB01000050">
    <property type="protein sequence ID" value="RIH91258.1"/>
    <property type="molecule type" value="Genomic_DNA"/>
</dbReference>
<keyword evidence="3" id="KW-1185">Reference proteome</keyword>
<name>A0A399F4X5_9DEIN</name>
<gene>
    <name evidence="2" type="ORF">Mgrana_02833</name>
</gene>
<feature type="domain" description="ScoMcrA-like SRA" evidence="1">
    <location>
        <begin position="37"/>
        <end position="126"/>
    </location>
</feature>
<accession>A0A399F4X5</accession>
<dbReference type="InterPro" id="IPR058712">
    <property type="entry name" value="SRA_ScoMcrA"/>
</dbReference>
<dbReference type="Pfam" id="PF26348">
    <property type="entry name" value="SRA_ScoMcrA"/>
    <property type="match status" value="1"/>
</dbReference>
<dbReference type="AlphaFoldDB" id="A0A399F4X5"/>
<evidence type="ECO:0000313" key="2">
    <source>
        <dbReference type="EMBL" id="RIH91258.1"/>
    </source>
</evidence>